<dbReference type="OrthoDB" id="9813282at2"/>
<gene>
    <name evidence="3" type="ORF">CW354_03060</name>
</gene>
<comment type="caution">
    <text evidence="3">The sequence shown here is derived from an EMBL/GenBank/DDBJ whole genome shotgun (WGS) entry which is preliminary data.</text>
</comment>
<dbReference type="InterPro" id="IPR029069">
    <property type="entry name" value="HotDog_dom_sf"/>
</dbReference>
<dbReference type="CDD" id="cd03443">
    <property type="entry name" value="PaaI_thioesterase"/>
    <property type="match status" value="1"/>
</dbReference>
<dbReference type="InterPro" id="IPR006683">
    <property type="entry name" value="Thioestr_dom"/>
</dbReference>
<dbReference type="GO" id="GO:0005829">
    <property type="term" value="C:cytosol"/>
    <property type="evidence" value="ECO:0007669"/>
    <property type="project" value="TreeGrafter"/>
</dbReference>
<reference evidence="3 4" key="1">
    <citation type="submission" date="2017-12" db="EMBL/GenBank/DDBJ databases">
        <authorList>
            <person name="Hurst M.R.H."/>
        </authorList>
    </citation>
    <scope>NUCLEOTIDE SEQUENCE [LARGE SCALE GENOMIC DNA]</scope>
    <source>
        <strain evidence="3 4">SY-3-19</strain>
    </source>
</reference>
<dbReference type="PANTHER" id="PTHR43240">
    <property type="entry name" value="1,4-DIHYDROXY-2-NAPHTHOYL-COA THIOESTERASE 1"/>
    <property type="match status" value="1"/>
</dbReference>
<dbReference type="EMBL" id="PJCH01000003">
    <property type="protein sequence ID" value="PQA88945.1"/>
    <property type="molecule type" value="Genomic_DNA"/>
</dbReference>
<organism evidence="3 4">
    <name type="scientific">Hyphococcus luteus</name>
    <dbReference type="NCBI Taxonomy" id="2058213"/>
    <lineage>
        <taxon>Bacteria</taxon>
        <taxon>Pseudomonadati</taxon>
        <taxon>Pseudomonadota</taxon>
        <taxon>Alphaproteobacteria</taxon>
        <taxon>Parvularculales</taxon>
        <taxon>Parvularculaceae</taxon>
        <taxon>Hyphococcus</taxon>
    </lineage>
</organism>
<accession>A0A2S7K8W1</accession>
<dbReference type="SUPFAM" id="SSF54637">
    <property type="entry name" value="Thioesterase/thiol ester dehydrase-isomerase"/>
    <property type="match status" value="1"/>
</dbReference>
<dbReference type="InterPro" id="IPR003736">
    <property type="entry name" value="PAAI_dom"/>
</dbReference>
<dbReference type="GO" id="GO:0061522">
    <property type="term" value="F:1,4-dihydroxy-2-naphthoyl-CoA thioesterase activity"/>
    <property type="evidence" value="ECO:0007669"/>
    <property type="project" value="TreeGrafter"/>
</dbReference>
<dbReference type="AlphaFoldDB" id="A0A2S7K8W1"/>
<dbReference type="Proteomes" id="UP000239504">
    <property type="component" value="Unassembled WGS sequence"/>
</dbReference>
<evidence type="ECO:0000256" key="1">
    <source>
        <dbReference type="ARBA" id="ARBA00022801"/>
    </source>
</evidence>
<dbReference type="Gene3D" id="3.10.129.10">
    <property type="entry name" value="Hotdog Thioesterase"/>
    <property type="match status" value="1"/>
</dbReference>
<feature type="domain" description="Thioesterase" evidence="2">
    <location>
        <begin position="49"/>
        <end position="124"/>
    </location>
</feature>
<evidence type="ECO:0000259" key="2">
    <source>
        <dbReference type="Pfam" id="PF03061"/>
    </source>
</evidence>
<dbReference type="NCBIfam" id="TIGR00369">
    <property type="entry name" value="unchar_dom_1"/>
    <property type="match status" value="1"/>
</dbReference>
<keyword evidence="1" id="KW-0378">Hydrolase</keyword>
<proteinExistence type="predicted"/>
<keyword evidence="4" id="KW-1185">Reference proteome</keyword>
<name>A0A2S7K8W1_9PROT</name>
<protein>
    <submittedName>
        <fullName evidence="3">Phenylacetic acid degradation protein</fullName>
    </submittedName>
</protein>
<sequence>MTEENLAAAFNENNTPFAKMMGVKMTLVTKERLEGELEVTADHCTMPATLHGGAMMAMADNMGGIGAFMNMAPGSMTTTVESKTNFLRAIPQGQTAKAVTTPVHLGRTLQVWKTEIFREDGKLAAVVTQTQMIRPAKDG</sequence>
<evidence type="ECO:0000313" key="4">
    <source>
        <dbReference type="Proteomes" id="UP000239504"/>
    </source>
</evidence>
<evidence type="ECO:0000313" key="3">
    <source>
        <dbReference type="EMBL" id="PQA88945.1"/>
    </source>
</evidence>
<dbReference type="PANTHER" id="PTHR43240:SF8">
    <property type="entry name" value="PHENYLACETIC ACID DEGRADATION-RELATED PROTEIN"/>
    <property type="match status" value="1"/>
</dbReference>
<dbReference type="Pfam" id="PF03061">
    <property type="entry name" value="4HBT"/>
    <property type="match status" value="1"/>
</dbReference>
<dbReference type="RefSeq" id="WP_104828582.1">
    <property type="nucleotide sequence ID" value="NZ_PJCH01000003.1"/>
</dbReference>